<evidence type="ECO:0000313" key="7">
    <source>
        <dbReference type="EMBL" id="MBA4601323.1"/>
    </source>
</evidence>
<feature type="transmembrane region" description="Helical" evidence="6">
    <location>
        <begin position="15"/>
        <end position="33"/>
    </location>
</feature>
<dbReference type="AlphaFoldDB" id="A0A7W1XQB6"/>
<dbReference type="Proteomes" id="UP000538292">
    <property type="component" value="Unassembled WGS sequence"/>
</dbReference>
<evidence type="ECO:0000256" key="4">
    <source>
        <dbReference type="ARBA" id="ARBA00022989"/>
    </source>
</evidence>
<dbReference type="PANTHER" id="PTHR21716:SF15">
    <property type="entry name" value="TRANSPORT PROTEIN YRRI-RELATED"/>
    <property type="match status" value="1"/>
</dbReference>
<feature type="transmembrane region" description="Helical" evidence="6">
    <location>
        <begin position="39"/>
        <end position="62"/>
    </location>
</feature>
<sequence>MGEVPQVEHWKAPRYLYRSIFVLVLLGIVYIIMQLSPWIAGIFLFLKAVLGPFFIAMIISYLLNPVVNMLSQRFLPRTLAVLSIYSLFITSLVIVTINTIPLLEQQFKELAEHLPQWNDRIQDMIREYNDHSREILPLSVKAGIEQSMMRLEQKMTDYVENMMSGIGSTINQFFLALIIPFLSFYMLKDMQSIERTMLTLLPKNQRKSVIRVLRDVDEALGNYIRGQFLVCVVVGVFAYIGYLIVGLPYAMLLAAVVAVFNVIPYLGPIFGVVPALFVAFTVSGKTVIGVLIVNLTVQFLEGNVISPQIVGRSLHMHPLLIIFALLVGGEIGGVLGLLLAVPIFAMGKVIAEHVLQHFIERKV</sequence>
<evidence type="ECO:0000313" key="8">
    <source>
        <dbReference type="Proteomes" id="UP000538292"/>
    </source>
</evidence>
<feature type="transmembrane region" description="Helical" evidence="6">
    <location>
        <begin position="170"/>
        <end position="187"/>
    </location>
</feature>
<comment type="subcellular location">
    <subcellularLocation>
        <location evidence="1">Membrane</location>
        <topology evidence="1">Multi-pass membrane protein</topology>
    </subcellularLocation>
</comment>
<dbReference type="Pfam" id="PF01594">
    <property type="entry name" value="AI-2E_transport"/>
    <property type="match status" value="1"/>
</dbReference>
<dbReference type="GO" id="GO:0016020">
    <property type="term" value="C:membrane"/>
    <property type="evidence" value="ECO:0007669"/>
    <property type="project" value="UniProtKB-SubCell"/>
</dbReference>
<feature type="transmembrane region" description="Helical" evidence="6">
    <location>
        <begin position="74"/>
        <end position="97"/>
    </location>
</feature>
<evidence type="ECO:0000256" key="3">
    <source>
        <dbReference type="ARBA" id="ARBA00022692"/>
    </source>
</evidence>
<dbReference type="GO" id="GO:0055085">
    <property type="term" value="P:transmembrane transport"/>
    <property type="evidence" value="ECO:0007669"/>
    <property type="project" value="TreeGrafter"/>
</dbReference>
<feature type="transmembrane region" description="Helical" evidence="6">
    <location>
        <begin position="277"/>
        <end position="300"/>
    </location>
</feature>
<proteinExistence type="inferred from homology"/>
<keyword evidence="4 6" id="KW-1133">Transmembrane helix</keyword>
<comment type="caution">
    <text evidence="7">The sequence shown here is derived from an EMBL/GenBank/DDBJ whole genome shotgun (WGS) entry which is preliminary data.</text>
</comment>
<accession>A0A7W1XQB6</accession>
<dbReference type="EMBL" id="JACEOL010000009">
    <property type="protein sequence ID" value="MBA4601323.1"/>
    <property type="molecule type" value="Genomic_DNA"/>
</dbReference>
<keyword evidence="3 6" id="KW-0812">Transmembrane</keyword>
<evidence type="ECO:0000256" key="1">
    <source>
        <dbReference type="ARBA" id="ARBA00004141"/>
    </source>
</evidence>
<keyword evidence="5 6" id="KW-0472">Membrane</keyword>
<dbReference type="PANTHER" id="PTHR21716">
    <property type="entry name" value="TRANSMEMBRANE PROTEIN"/>
    <property type="match status" value="1"/>
</dbReference>
<comment type="similarity">
    <text evidence="2">Belongs to the autoinducer-2 exporter (AI-2E) (TC 2.A.86) family.</text>
</comment>
<reference evidence="7 8" key="1">
    <citation type="submission" date="2020-07" db="EMBL/GenBank/DDBJ databases">
        <title>Thermoactinomyces phylogeny.</title>
        <authorList>
            <person name="Dunlap C."/>
        </authorList>
    </citation>
    <scope>NUCLEOTIDE SEQUENCE [LARGE SCALE GENOMIC DNA]</scope>
    <source>
        <strain evidence="7 8">AMNI-1</strain>
    </source>
</reference>
<evidence type="ECO:0000256" key="5">
    <source>
        <dbReference type="ARBA" id="ARBA00023136"/>
    </source>
</evidence>
<gene>
    <name evidence="7" type="ORF">H2C83_03095</name>
</gene>
<dbReference type="InterPro" id="IPR002549">
    <property type="entry name" value="AI-2E-like"/>
</dbReference>
<feature type="transmembrane region" description="Helical" evidence="6">
    <location>
        <begin position="228"/>
        <end position="245"/>
    </location>
</feature>
<organism evidence="7 8">
    <name type="scientific">Thermoactinomyces mirandus</name>
    <dbReference type="NCBI Taxonomy" id="2756294"/>
    <lineage>
        <taxon>Bacteria</taxon>
        <taxon>Bacillati</taxon>
        <taxon>Bacillota</taxon>
        <taxon>Bacilli</taxon>
        <taxon>Bacillales</taxon>
        <taxon>Thermoactinomycetaceae</taxon>
        <taxon>Thermoactinomyces</taxon>
    </lineage>
</organism>
<protein>
    <submittedName>
        <fullName evidence="7">AI-2E family transporter</fullName>
    </submittedName>
</protein>
<evidence type="ECO:0000256" key="2">
    <source>
        <dbReference type="ARBA" id="ARBA00009773"/>
    </source>
</evidence>
<feature type="transmembrane region" description="Helical" evidence="6">
    <location>
        <begin position="320"/>
        <end position="345"/>
    </location>
</feature>
<keyword evidence="8" id="KW-1185">Reference proteome</keyword>
<name>A0A7W1XQB6_9BACL</name>
<evidence type="ECO:0000256" key="6">
    <source>
        <dbReference type="SAM" id="Phobius"/>
    </source>
</evidence>